<organism evidence="1 2">
    <name type="scientific">Neobacillus kokaensis</name>
    <dbReference type="NCBI Taxonomy" id="2759023"/>
    <lineage>
        <taxon>Bacteria</taxon>
        <taxon>Bacillati</taxon>
        <taxon>Bacillota</taxon>
        <taxon>Bacilli</taxon>
        <taxon>Bacillales</taxon>
        <taxon>Bacillaceae</taxon>
        <taxon>Neobacillus</taxon>
    </lineage>
</organism>
<dbReference type="EMBL" id="BNDS01000001">
    <property type="protein sequence ID" value="GHH96645.1"/>
    <property type="molecule type" value="Genomic_DNA"/>
</dbReference>
<protein>
    <recommendedName>
        <fullName evidence="3">DUF4868 domain-containing protein</fullName>
    </recommendedName>
</protein>
<keyword evidence="2" id="KW-1185">Reference proteome</keyword>
<accession>A0ABQ3MYE9</accession>
<sequence>MNLIRIWVCTSKNANLHRIYSLQTGKEERTAIYECFESDLNNKSVSDSDLEKLNGDALIDDIPYYITFDYIDTNSYLYSFKEKIKEILNPNCPSVIQFSKNPLKQGEIKNLEEDEGIKFIIAQSNDELYFLHASNHAIIKNKLVLNFDINENSSVLTVPKGIQVPSTITAKLDCATRKLYVYDVNKFESMLTLNENQKAKSQATLNKFNAGEYKISSDQYVFKGLGSQDVQQKLQMSKRAIRRLSKYQPSESTYSIGKIKEAVGRLDPSLQVSFNDTTKEIMISPDTAKTFVGIIHNTIIERLISGDVEITV</sequence>
<name>A0ABQ3MYE9_9BACI</name>
<reference evidence="1 2" key="1">
    <citation type="journal article" date="2022" name="Int. J. Syst. Evol. Microbiol.">
        <title>Neobacillus kokaensis sp. nov., isolated from soil.</title>
        <authorList>
            <person name="Yuki K."/>
            <person name="Matsubara H."/>
            <person name="Yamaguchi S."/>
        </authorList>
    </citation>
    <scope>NUCLEOTIDE SEQUENCE [LARGE SCALE GENOMIC DNA]</scope>
    <source>
        <strain evidence="1 2">LOB 377</strain>
    </source>
</reference>
<dbReference type="RefSeq" id="WP_191268797.1">
    <property type="nucleotide sequence ID" value="NZ_BNDS01000001.1"/>
</dbReference>
<comment type="caution">
    <text evidence="1">The sequence shown here is derived from an EMBL/GenBank/DDBJ whole genome shotgun (WGS) entry which is preliminary data.</text>
</comment>
<evidence type="ECO:0000313" key="2">
    <source>
        <dbReference type="Proteomes" id="UP000637074"/>
    </source>
</evidence>
<proteinExistence type="predicted"/>
<evidence type="ECO:0008006" key="3">
    <source>
        <dbReference type="Google" id="ProtNLM"/>
    </source>
</evidence>
<dbReference type="Proteomes" id="UP000637074">
    <property type="component" value="Unassembled WGS sequence"/>
</dbReference>
<evidence type="ECO:0000313" key="1">
    <source>
        <dbReference type="EMBL" id="GHH96645.1"/>
    </source>
</evidence>
<gene>
    <name evidence="1" type="ORF">AM1BK_01880</name>
</gene>